<proteinExistence type="predicted"/>
<feature type="transmembrane region" description="Helical" evidence="6">
    <location>
        <begin position="245"/>
        <end position="263"/>
    </location>
</feature>
<dbReference type="PANTHER" id="PTHR23528:SF1">
    <property type="entry name" value="MAJOR FACILITATOR SUPERFAMILY (MFS) PROFILE DOMAIN-CONTAINING PROTEIN"/>
    <property type="match status" value="1"/>
</dbReference>
<comment type="caution">
    <text evidence="8">The sequence shown here is derived from an EMBL/GenBank/DDBJ whole genome shotgun (WGS) entry which is preliminary data.</text>
</comment>
<feature type="transmembrane region" description="Helical" evidence="6">
    <location>
        <begin position="39"/>
        <end position="60"/>
    </location>
</feature>
<evidence type="ECO:0000256" key="5">
    <source>
        <dbReference type="SAM" id="MobiDB-lite"/>
    </source>
</evidence>
<feature type="transmembrane region" description="Helical" evidence="6">
    <location>
        <begin position="302"/>
        <end position="323"/>
    </location>
</feature>
<dbReference type="PROSITE" id="PS00216">
    <property type="entry name" value="SUGAR_TRANSPORT_1"/>
    <property type="match status" value="1"/>
</dbReference>
<feature type="region of interest" description="Disordered" evidence="5">
    <location>
        <begin position="1"/>
        <end position="24"/>
    </location>
</feature>
<feature type="transmembrane region" description="Helical" evidence="6">
    <location>
        <begin position="367"/>
        <end position="385"/>
    </location>
</feature>
<dbReference type="AlphaFoldDB" id="A0A0F0LVL8"/>
<evidence type="ECO:0000256" key="1">
    <source>
        <dbReference type="ARBA" id="ARBA00004651"/>
    </source>
</evidence>
<dbReference type="PATRIC" id="fig|582680.6.peg.493"/>
<feature type="transmembrane region" description="Helical" evidence="6">
    <location>
        <begin position="177"/>
        <end position="195"/>
    </location>
</feature>
<dbReference type="STRING" id="582680.RS86_00477"/>
<dbReference type="Proteomes" id="UP000033740">
    <property type="component" value="Unassembled WGS sequence"/>
</dbReference>
<dbReference type="GO" id="GO:0022857">
    <property type="term" value="F:transmembrane transporter activity"/>
    <property type="evidence" value="ECO:0007669"/>
    <property type="project" value="InterPro"/>
</dbReference>
<dbReference type="InterPro" id="IPR005829">
    <property type="entry name" value="Sugar_transporter_CS"/>
</dbReference>
<dbReference type="Pfam" id="PF07690">
    <property type="entry name" value="MFS_1"/>
    <property type="match status" value="1"/>
</dbReference>
<dbReference type="PROSITE" id="PS50850">
    <property type="entry name" value="MFS"/>
    <property type="match status" value="1"/>
</dbReference>
<keyword evidence="3 6" id="KW-1133">Transmembrane helix</keyword>
<sequence>MVNADPTLVPGNPDTPDPAPAPGTSALYRRGSHFRRYRVSYLMAGLSIAAIWGAVGGILLPLHVQQIEFGQFFSGADAGVDLQSLTALKYAVDAGSTVPTADQSRLLGLLAEFEAARALGLSSIAVVSSILTMLIQPIAGILSDRTRSRWGRRAPWIIAGAVIGAALLVAMRFSPTIGLLLVTYSVAQLGLNLASGPLNATVADRVPSGQRGSMSALSGFSSLIGGAIGSIVAGALFAIIGLDAYFPFVVAVIVFTVLFVLLARDRSSRDLVVPPMTLRQVLASFTVALRDRDFRWLWIAKVALLFGGGVSGAFGIYMLQSYIRPGLSAAEAAQISPLLAMAGIPGTVVALLVAGWWSDRLGRRKPFVIGATFLIAGSMFIPLLSPTLPALFIQGVIAGVGVGSFLTVDQAMFIDLLPDRDAAARDLGVSTLGGNLGQALGPLLAGVVVAVTGGYTALWIVAIVIVVIAALLVFPIRRVR</sequence>
<dbReference type="EMBL" id="JYIX01000023">
    <property type="protein sequence ID" value="KJL35481.1"/>
    <property type="molecule type" value="Genomic_DNA"/>
</dbReference>
<feature type="transmembrane region" description="Helical" evidence="6">
    <location>
        <begin position="429"/>
        <end position="451"/>
    </location>
</feature>
<dbReference type="SUPFAM" id="SSF103473">
    <property type="entry name" value="MFS general substrate transporter"/>
    <property type="match status" value="1"/>
</dbReference>
<gene>
    <name evidence="8" type="primary">lacS</name>
    <name evidence="8" type="ORF">RS86_00477</name>
</gene>
<reference evidence="8 9" key="1">
    <citation type="submission" date="2015-02" db="EMBL/GenBank/DDBJ databases">
        <title>Draft genome sequences of ten Microbacterium spp. with emphasis on heavy metal contaminated environments.</title>
        <authorList>
            <person name="Corretto E."/>
        </authorList>
    </citation>
    <scope>NUCLEOTIDE SEQUENCE [LARGE SCALE GENOMIC DNA]</scope>
    <source>
        <strain evidence="8 9">ARN176</strain>
    </source>
</reference>
<evidence type="ECO:0000256" key="3">
    <source>
        <dbReference type="ARBA" id="ARBA00022989"/>
    </source>
</evidence>
<dbReference type="Gene3D" id="1.20.1250.20">
    <property type="entry name" value="MFS general substrate transporter like domains"/>
    <property type="match status" value="2"/>
</dbReference>
<feature type="transmembrane region" description="Helical" evidence="6">
    <location>
        <begin position="216"/>
        <end position="239"/>
    </location>
</feature>
<organism evidence="8 9">
    <name type="scientific">Microbacterium azadirachtae</name>
    <dbReference type="NCBI Taxonomy" id="582680"/>
    <lineage>
        <taxon>Bacteria</taxon>
        <taxon>Bacillati</taxon>
        <taxon>Actinomycetota</taxon>
        <taxon>Actinomycetes</taxon>
        <taxon>Micrococcales</taxon>
        <taxon>Microbacteriaceae</taxon>
        <taxon>Microbacterium</taxon>
    </lineage>
</organism>
<evidence type="ECO:0000256" key="6">
    <source>
        <dbReference type="SAM" id="Phobius"/>
    </source>
</evidence>
<evidence type="ECO:0000256" key="4">
    <source>
        <dbReference type="ARBA" id="ARBA00023136"/>
    </source>
</evidence>
<comment type="subcellular location">
    <subcellularLocation>
        <location evidence="1">Cell membrane</location>
        <topology evidence="1">Multi-pass membrane protein</topology>
    </subcellularLocation>
</comment>
<feature type="transmembrane region" description="Helical" evidence="6">
    <location>
        <begin position="457"/>
        <end position="476"/>
    </location>
</feature>
<evidence type="ECO:0000256" key="2">
    <source>
        <dbReference type="ARBA" id="ARBA00022692"/>
    </source>
</evidence>
<keyword evidence="9" id="KW-1185">Reference proteome</keyword>
<dbReference type="RefSeq" id="WP_045270615.1">
    <property type="nucleotide sequence ID" value="NZ_JYIX01000023.1"/>
</dbReference>
<feature type="transmembrane region" description="Helical" evidence="6">
    <location>
        <begin position="391"/>
        <end position="408"/>
    </location>
</feature>
<dbReference type="PANTHER" id="PTHR23528">
    <property type="match status" value="1"/>
</dbReference>
<feature type="transmembrane region" description="Helical" evidence="6">
    <location>
        <begin position="118"/>
        <end position="142"/>
    </location>
</feature>
<keyword evidence="2 6" id="KW-0812">Transmembrane</keyword>
<feature type="transmembrane region" description="Helical" evidence="6">
    <location>
        <begin position="154"/>
        <end position="171"/>
    </location>
</feature>
<dbReference type="GO" id="GO:0005886">
    <property type="term" value="C:plasma membrane"/>
    <property type="evidence" value="ECO:0007669"/>
    <property type="project" value="UniProtKB-SubCell"/>
</dbReference>
<feature type="domain" description="Major facilitator superfamily (MFS) profile" evidence="7">
    <location>
        <begin position="63"/>
        <end position="480"/>
    </location>
</feature>
<feature type="transmembrane region" description="Helical" evidence="6">
    <location>
        <begin position="335"/>
        <end position="355"/>
    </location>
</feature>
<dbReference type="InterPro" id="IPR020846">
    <property type="entry name" value="MFS_dom"/>
</dbReference>
<accession>A0A0F0LVL8</accession>
<dbReference type="InterPro" id="IPR011701">
    <property type="entry name" value="MFS"/>
</dbReference>
<evidence type="ECO:0000313" key="9">
    <source>
        <dbReference type="Proteomes" id="UP000033740"/>
    </source>
</evidence>
<keyword evidence="4 6" id="KW-0472">Membrane</keyword>
<evidence type="ECO:0000259" key="7">
    <source>
        <dbReference type="PROSITE" id="PS50850"/>
    </source>
</evidence>
<protein>
    <submittedName>
        <fullName evidence="8">Lactose permease</fullName>
    </submittedName>
</protein>
<name>A0A0F0LVL8_9MICO</name>
<evidence type="ECO:0000313" key="8">
    <source>
        <dbReference type="EMBL" id="KJL35481.1"/>
    </source>
</evidence>
<dbReference type="InterPro" id="IPR036259">
    <property type="entry name" value="MFS_trans_sf"/>
</dbReference>